<dbReference type="Proteomes" id="UP001271769">
    <property type="component" value="Unassembled WGS sequence"/>
</dbReference>
<dbReference type="InterPro" id="IPR038694">
    <property type="entry name" value="DUF427_sf"/>
</dbReference>
<organism evidence="2 3">
    <name type="scientific">Dongia rigui</name>
    <dbReference type="NCBI Taxonomy" id="940149"/>
    <lineage>
        <taxon>Bacteria</taxon>
        <taxon>Pseudomonadati</taxon>
        <taxon>Pseudomonadota</taxon>
        <taxon>Alphaproteobacteria</taxon>
        <taxon>Rhodospirillales</taxon>
        <taxon>Dongiaceae</taxon>
        <taxon>Dongia</taxon>
    </lineage>
</organism>
<evidence type="ECO:0000313" key="3">
    <source>
        <dbReference type="Proteomes" id="UP001271769"/>
    </source>
</evidence>
<comment type="caution">
    <text evidence="2">The sequence shown here is derived from an EMBL/GenBank/DDBJ whole genome shotgun (WGS) entry which is preliminary data.</text>
</comment>
<protein>
    <submittedName>
        <fullName evidence="2">DUF427 domain-containing protein</fullName>
    </submittedName>
</protein>
<evidence type="ECO:0000313" key="2">
    <source>
        <dbReference type="EMBL" id="MDY0871350.1"/>
    </source>
</evidence>
<dbReference type="InterPro" id="IPR007361">
    <property type="entry name" value="DUF427"/>
</dbReference>
<gene>
    <name evidence="2" type="ORF">SMD31_05435</name>
</gene>
<proteinExistence type="predicted"/>
<keyword evidence="3" id="KW-1185">Reference proteome</keyword>
<dbReference type="PANTHER" id="PTHR34310">
    <property type="entry name" value="DUF427 DOMAIN PROTEIN (AFU_ORTHOLOGUE AFUA_3G02220)"/>
    <property type="match status" value="1"/>
</dbReference>
<dbReference type="Gene3D" id="2.170.150.40">
    <property type="entry name" value="Domain of unknown function (DUF427)"/>
    <property type="match status" value="1"/>
</dbReference>
<evidence type="ECO:0000259" key="1">
    <source>
        <dbReference type="Pfam" id="PF04248"/>
    </source>
</evidence>
<sequence>MKLPGPDHPIDIAPTAGRVTVRRGGIVIADSRRALTLKEASYPPVQYIPRGDVRMDLLARSSRVTHCPYKGDAAYYNLLDGDENTVWSYEAPYAAVEVIVGHIAFYPNKVDSIDIAP</sequence>
<dbReference type="Pfam" id="PF04248">
    <property type="entry name" value="NTP_transf_9"/>
    <property type="match status" value="1"/>
</dbReference>
<reference evidence="2 3" key="1">
    <citation type="journal article" date="2013" name="Antonie Van Leeuwenhoek">
        <title>Dongia rigui sp. nov., isolated from freshwater of a large wetland in Korea.</title>
        <authorList>
            <person name="Baik K.S."/>
            <person name="Hwang Y.M."/>
            <person name="Choi J.S."/>
            <person name="Kwon J."/>
            <person name="Seong C.N."/>
        </authorList>
    </citation>
    <scope>NUCLEOTIDE SEQUENCE [LARGE SCALE GENOMIC DNA]</scope>
    <source>
        <strain evidence="2 3">04SU4-P</strain>
    </source>
</reference>
<dbReference type="EMBL" id="JAXCLX010000001">
    <property type="protein sequence ID" value="MDY0871350.1"/>
    <property type="molecule type" value="Genomic_DNA"/>
</dbReference>
<name>A0ABU5DVL4_9PROT</name>
<dbReference type="RefSeq" id="WP_320499781.1">
    <property type="nucleotide sequence ID" value="NZ_JAXCLX010000001.1"/>
</dbReference>
<feature type="domain" description="DUF427" evidence="1">
    <location>
        <begin position="19"/>
        <end position="107"/>
    </location>
</feature>
<accession>A0ABU5DVL4</accession>
<dbReference type="PANTHER" id="PTHR34310:SF9">
    <property type="entry name" value="BLR5716 PROTEIN"/>
    <property type="match status" value="1"/>
</dbReference>